<dbReference type="Proteomes" id="UP001206128">
    <property type="component" value="Unassembled WGS sequence"/>
</dbReference>
<feature type="compositionally biased region" description="Pro residues" evidence="2">
    <location>
        <begin position="196"/>
        <end position="207"/>
    </location>
</feature>
<dbReference type="RefSeq" id="WP_253775637.1">
    <property type="nucleotide sequence ID" value="NZ_JAMTCK010000012.1"/>
</dbReference>
<evidence type="ECO:0000256" key="1">
    <source>
        <dbReference type="ARBA" id="ARBA00022801"/>
    </source>
</evidence>
<dbReference type="InterPro" id="IPR015330">
    <property type="entry name" value="DNA_primase/pol_bifunc_N"/>
</dbReference>
<protein>
    <submittedName>
        <fullName evidence="4">AAA domain-containing protein</fullName>
    </submittedName>
</protein>
<keyword evidence="1" id="KW-0378">Hydrolase</keyword>
<proteinExistence type="predicted"/>
<feature type="region of interest" description="Disordered" evidence="2">
    <location>
        <begin position="191"/>
        <end position="211"/>
    </location>
</feature>
<feature type="compositionally biased region" description="Polar residues" evidence="2">
    <location>
        <begin position="321"/>
        <end position="331"/>
    </location>
</feature>
<dbReference type="SMART" id="SM00943">
    <property type="entry name" value="Prim-Pol"/>
    <property type="match status" value="1"/>
</dbReference>
<dbReference type="InterPro" id="IPR051620">
    <property type="entry name" value="ORF904-like_C"/>
</dbReference>
<feature type="domain" description="DNA primase/polymerase bifunctional N-terminal" evidence="3">
    <location>
        <begin position="7"/>
        <end position="184"/>
    </location>
</feature>
<dbReference type="PANTHER" id="PTHR35372">
    <property type="entry name" value="ATP BINDING PROTEIN-RELATED"/>
    <property type="match status" value="1"/>
</dbReference>
<feature type="compositionally biased region" description="Basic and acidic residues" evidence="2">
    <location>
        <begin position="305"/>
        <end position="320"/>
    </location>
</feature>
<dbReference type="Pfam" id="PF09250">
    <property type="entry name" value="Prim-Pol"/>
    <property type="match status" value="1"/>
</dbReference>
<accession>A0AAE3GH78</accession>
<dbReference type="SUPFAM" id="SSF56747">
    <property type="entry name" value="Prim-pol domain"/>
    <property type="match status" value="1"/>
</dbReference>
<dbReference type="AlphaFoldDB" id="A0AAE3GH78"/>
<dbReference type="Pfam" id="PF13481">
    <property type="entry name" value="AAA_25"/>
    <property type="match status" value="1"/>
</dbReference>
<evidence type="ECO:0000256" key="2">
    <source>
        <dbReference type="SAM" id="MobiDB-lite"/>
    </source>
</evidence>
<dbReference type="CDD" id="cd04859">
    <property type="entry name" value="Prim_Pol"/>
    <property type="match status" value="1"/>
</dbReference>
<dbReference type="SUPFAM" id="SSF52540">
    <property type="entry name" value="P-loop containing nucleoside triphosphate hydrolases"/>
    <property type="match status" value="1"/>
</dbReference>
<name>A0AAE3GH78_9PSEU</name>
<dbReference type="InterPro" id="IPR027417">
    <property type="entry name" value="P-loop_NTPase"/>
</dbReference>
<reference evidence="4" key="1">
    <citation type="submission" date="2022-06" db="EMBL/GenBank/DDBJ databases">
        <title>Genomic Encyclopedia of Archaeal and Bacterial Type Strains, Phase II (KMG-II): from individual species to whole genera.</title>
        <authorList>
            <person name="Goeker M."/>
        </authorList>
    </citation>
    <scope>NUCLEOTIDE SEQUENCE</scope>
    <source>
        <strain evidence="4">DSM 43935</strain>
    </source>
</reference>
<evidence type="ECO:0000259" key="3">
    <source>
        <dbReference type="SMART" id="SM00943"/>
    </source>
</evidence>
<dbReference type="PANTHER" id="PTHR35372:SF2">
    <property type="entry name" value="SF3 HELICASE DOMAIN-CONTAINING PROTEIN"/>
    <property type="match status" value="1"/>
</dbReference>
<organism evidence="4 5">
    <name type="scientific">Goodfellowiella coeruleoviolacea</name>
    <dbReference type="NCBI Taxonomy" id="334858"/>
    <lineage>
        <taxon>Bacteria</taxon>
        <taxon>Bacillati</taxon>
        <taxon>Actinomycetota</taxon>
        <taxon>Actinomycetes</taxon>
        <taxon>Pseudonocardiales</taxon>
        <taxon>Pseudonocardiaceae</taxon>
        <taxon>Goodfellowiella</taxon>
    </lineage>
</organism>
<dbReference type="Gene3D" id="3.40.50.300">
    <property type="entry name" value="P-loop containing nucleotide triphosphate hydrolases"/>
    <property type="match status" value="1"/>
</dbReference>
<feature type="region of interest" description="Disordered" evidence="2">
    <location>
        <begin position="276"/>
        <end position="331"/>
    </location>
</feature>
<sequence length="666" mass="70691">MNTLESALHYASLGWRVVPLHHITKNGGCSCNKGTDCRSAGKHPIAADWPQIATTDTEQITRWLTENPNANIGIATGQASNLLVLDIDPDNGGEASINALFAEYGALPATYEVGTGGDGVHYYLTYPSRPRKDGKPWGQQRGRLGAGLDIRAEGGMVVAPPSASAKGTYQLLTGAVPAEPPEWLLDLIDAPKERPAPPPVLPRPRPTPGSRDRITAYVDAALKRAREEIVAAPWGEFNSTLNAVAYSIGRIVGADPVALPYDQALSELVAANNSVAKPDPNGERTIRSGLDSGMREPATPWPPVDRSRPELSTVHREKPEASQQREASPSTAVLTVGAPETGAAVQVEVSTATPPRDPGLWGKLLNRRQLADLPALKPLIADTIDLGTVALLAGGWGTCKSFTALDWSACVATGRSWQGRATEVRRVLYLAAEGAYGLDARLRAWEQGWQQSIGDEQFVTLPAPVNLSQPEQVRQLVHLVAAEGFGLVVFDTLAKCAVGCDENSARDMGKLVDALYRVRDATNGGTVLAVHHAGKAGTVRGSSALEAGVDTAYVTEGDSHNLVLRRHKRKDGPLRDEHALTLSGVPGTGSAILVARSAPPGDASAAKLLDAFRDAFSVDGATKQELQSVSGMEPAEFYGALNDLLQTGDLINVSTNSRAYYRLGDA</sequence>
<comment type="caution">
    <text evidence="4">The sequence shown here is derived from an EMBL/GenBank/DDBJ whole genome shotgun (WGS) entry which is preliminary data.</text>
</comment>
<evidence type="ECO:0000313" key="4">
    <source>
        <dbReference type="EMBL" id="MCP2168115.1"/>
    </source>
</evidence>
<dbReference type="EMBL" id="JAMTCK010000012">
    <property type="protein sequence ID" value="MCP2168115.1"/>
    <property type="molecule type" value="Genomic_DNA"/>
</dbReference>
<evidence type="ECO:0000313" key="5">
    <source>
        <dbReference type="Proteomes" id="UP001206128"/>
    </source>
</evidence>
<keyword evidence="5" id="KW-1185">Reference proteome</keyword>
<gene>
    <name evidence="4" type="ORF">LX83_004989</name>
</gene>
<dbReference type="GO" id="GO:0016787">
    <property type="term" value="F:hydrolase activity"/>
    <property type="evidence" value="ECO:0007669"/>
    <property type="project" value="UniProtKB-KW"/>
</dbReference>